<reference evidence="2" key="2">
    <citation type="submission" date="2014-07" db="EMBL/GenBank/DDBJ databases">
        <authorList>
            <person name="Hull J."/>
        </authorList>
    </citation>
    <scope>NUCLEOTIDE SEQUENCE</scope>
</reference>
<keyword evidence="2" id="KW-0648">Protein biosynthesis</keyword>
<dbReference type="GO" id="GO:0046982">
    <property type="term" value="F:protein heterodimerization activity"/>
    <property type="evidence" value="ECO:0007669"/>
    <property type="project" value="InterPro"/>
</dbReference>
<dbReference type="EMBL" id="GBHO01036344">
    <property type="protein sequence ID" value="JAG07260.1"/>
    <property type="molecule type" value="Transcribed_RNA"/>
</dbReference>
<feature type="non-terminal residue" evidence="2">
    <location>
        <position position="179"/>
    </location>
</feature>
<keyword evidence="2" id="KW-0396">Initiation factor</keyword>
<dbReference type="GO" id="GO:0003743">
    <property type="term" value="F:translation initiation factor activity"/>
    <property type="evidence" value="ECO:0007669"/>
    <property type="project" value="UniProtKB-KW"/>
</dbReference>
<dbReference type="AlphaFoldDB" id="A0A0A9WQY6"/>
<gene>
    <name evidence="2" type="primary">Taf12_18</name>
    <name evidence="3" type="synonym">Taf12_10</name>
    <name evidence="1" type="synonym">Taf12_20</name>
    <name evidence="3" type="ORF">CM83_23515</name>
    <name evidence="2" type="ORF">CM83_23521</name>
    <name evidence="1" type="ORF">CM83_23525</name>
</gene>
<name>A0A0A9WQY6_LYGHE</name>
<evidence type="ECO:0000313" key="3">
    <source>
        <dbReference type="EMBL" id="JAG26609.1"/>
    </source>
</evidence>
<accession>A0A0A9WQY6</accession>
<evidence type="ECO:0000313" key="2">
    <source>
        <dbReference type="EMBL" id="JAG07260.1"/>
    </source>
</evidence>
<sequence>MQNEQKDRGVVTPAILQDMLNKSVFPYIDGTVQMDEEVVAALALVADNFLYQTMELLCQIVRHHHHVDSGEFYDYAGQSSNLVPVEIRDIQLALQMLWNIRIPGYFLDSSNGIQTSRARQVRRLRGFERNHSVYHDHLQNLETVRYLYVCGCTQVLTHTRAHTHLYARTRLYSHTHLYS</sequence>
<dbReference type="EMBL" id="GBHO01016995">
    <property type="protein sequence ID" value="JAG26609.1"/>
    <property type="molecule type" value="Transcribed_RNA"/>
</dbReference>
<dbReference type="Gene3D" id="1.10.20.10">
    <property type="entry name" value="Histone, subunit A"/>
    <property type="match status" value="1"/>
</dbReference>
<proteinExistence type="predicted"/>
<reference evidence="2" key="1">
    <citation type="journal article" date="2014" name="PLoS ONE">
        <title>Transcriptome-Based Identification of ABC Transporters in the Western Tarnished Plant Bug Lygus hesperus.</title>
        <authorList>
            <person name="Hull J.J."/>
            <person name="Chaney K."/>
            <person name="Geib S.M."/>
            <person name="Fabrick J.A."/>
            <person name="Brent C.S."/>
            <person name="Walsh D."/>
            <person name="Lavine L.C."/>
        </authorList>
    </citation>
    <scope>NUCLEOTIDE SEQUENCE</scope>
</reference>
<evidence type="ECO:0000313" key="1">
    <source>
        <dbReference type="EMBL" id="JAG07259.1"/>
    </source>
</evidence>
<dbReference type="EMBL" id="GBHO01036345">
    <property type="protein sequence ID" value="JAG07259.1"/>
    <property type="molecule type" value="Transcribed_RNA"/>
</dbReference>
<dbReference type="InterPro" id="IPR009072">
    <property type="entry name" value="Histone-fold"/>
</dbReference>
<organism evidence="2">
    <name type="scientific">Lygus hesperus</name>
    <name type="common">Western plant bug</name>
    <dbReference type="NCBI Taxonomy" id="30085"/>
    <lineage>
        <taxon>Eukaryota</taxon>
        <taxon>Metazoa</taxon>
        <taxon>Ecdysozoa</taxon>
        <taxon>Arthropoda</taxon>
        <taxon>Hexapoda</taxon>
        <taxon>Insecta</taxon>
        <taxon>Pterygota</taxon>
        <taxon>Neoptera</taxon>
        <taxon>Paraneoptera</taxon>
        <taxon>Hemiptera</taxon>
        <taxon>Heteroptera</taxon>
        <taxon>Panheteroptera</taxon>
        <taxon>Cimicomorpha</taxon>
        <taxon>Miridae</taxon>
        <taxon>Mirini</taxon>
        <taxon>Lygus</taxon>
    </lineage>
</organism>
<protein>
    <submittedName>
        <fullName evidence="2">Transcription initiation factor TFIID subunit 12</fullName>
    </submittedName>
</protein>